<feature type="transmembrane region" description="Helical" evidence="7">
    <location>
        <begin position="400"/>
        <end position="419"/>
    </location>
</feature>
<evidence type="ECO:0000313" key="9">
    <source>
        <dbReference type="EnsemblMetazoa" id="SCAU010538-PA"/>
    </source>
</evidence>
<sequence length="450" mass="48513">MNSLRPNSVCDTTPLQRLESQSSCSEPSSPTLNGATLAAASISAGLCGAAVATVSKKAATAGPGVASTTTTALLSPRSGGNGECDNNYLGPGAGANGLAASSGGCALSMGSGGSGISASPSTTTTASTASTTLSSLSNHNNNNNNNHKNEKSLNIFINSGVSGGHNGALVSGVGLGQKHKMELYGTRKICCRIFVDFVLLACVGLPILSFTLWGEAYKRGFFCNDDSLMHPYHESTVPSWMLYLMCFVIPISMITIVEFFKANSHKMRSFGNLSSSNYYFWHLEIPDWAIECYKRIGLLIFGSGVCELTTDIAKYSVGRLRPHFFAVCQPVLPDGSTCDNPLNEGRYIEDFTCRALNYSSKIIKEAHLSFPSGHASFTSFTMIYTAIYLQKRLTCTRSKMFKHLLQFLFLMFAWYTSLTRVSDYKHHWTDVLAGSLIGTAYAIIVTSSMW</sequence>
<dbReference type="PANTHER" id="PTHR10165:SF197">
    <property type="entry name" value="FI04477P-RELATED"/>
    <property type="match status" value="1"/>
</dbReference>
<keyword evidence="5 7" id="KW-0472">Membrane</keyword>
<dbReference type="PANTHER" id="PTHR10165">
    <property type="entry name" value="LIPID PHOSPHATE PHOSPHATASE"/>
    <property type="match status" value="1"/>
</dbReference>
<keyword evidence="3 7" id="KW-0812">Transmembrane</keyword>
<protein>
    <recommendedName>
        <fullName evidence="8">Phosphatidic acid phosphatase type 2/haloperoxidase domain-containing protein</fullName>
    </recommendedName>
</protein>
<dbReference type="KEGG" id="scac:106080697"/>
<dbReference type="EnsemblMetazoa" id="SCAU010538-RA">
    <property type="protein sequence ID" value="SCAU010538-PA"/>
    <property type="gene ID" value="SCAU010538"/>
</dbReference>
<evidence type="ECO:0000256" key="2">
    <source>
        <dbReference type="ARBA" id="ARBA00008816"/>
    </source>
</evidence>
<evidence type="ECO:0000256" key="1">
    <source>
        <dbReference type="ARBA" id="ARBA00004141"/>
    </source>
</evidence>
<dbReference type="Proteomes" id="UP000095300">
    <property type="component" value="Unassembled WGS sequence"/>
</dbReference>
<feature type="transmembrane region" description="Helical" evidence="7">
    <location>
        <begin position="431"/>
        <end position="449"/>
    </location>
</feature>
<keyword evidence="4 7" id="KW-1133">Transmembrane helix</keyword>
<dbReference type="GO" id="GO:0006644">
    <property type="term" value="P:phospholipid metabolic process"/>
    <property type="evidence" value="ECO:0007669"/>
    <property type="project" value="InterPro"/>
</dbReference>
<comment type="similarity">
    <text evidence="2">Belongs to the PA-phosphatase related phosphoesterase family.</text>
</comment>
<dbReference type="VEuPathDB" id="VectorBase:SCAU010538"/>
<dbReference type="SUPFAM" id="SSF48317">
    <property type="entry name" value="Acid phosphatase/Vanadium-dependent haloperoxidase"/>
    <property type="match status" value="1"/>
</dbReference>
<proteinExistence type="inferred from homology"/>
<dbReference type="InterPro" id="IPR043216">
    <property type="entry name" value="PAP-like"/>
</dbReference>
<keyword evidence="10" id="KW-1185">Reference proteome</keyword>
<feature type="region of interest" description="Disordered" evidence="6">
    <location>
        <begin position="1"/>
        <end position="30"/>
    </location>
</feature>
<dbReference type="GO" id="GO:0007165">
    <property type="term" value="P:signal transduction"/>
    <property type="evidence" value="ECO:0007669"/>
    <property type="project" value="TreeGrafter"/>
</dbReference>
<feature type="compositionally biased region" description="Low complexity" evidence="6">
    <location>
        <begin position="19"/>
        <end position="30"/>
    </location>
</feature>
<evidence type="ECO:0000256" key="7">
    <source>
        <dbReference type="SAM" id="Phobius"/>
    </source>
</evidence>
<feature type="compositionally biased region" description="Polar residues" evidence="6">
    <location>
        <begin position="1"/>
        <end position="15"/>
    </location>
</feature>
<name>A0A1I8PS02_STOCA</name>
<feature type="compositionally biased region" description="Low complexity" evidence="6">
    <location>
        <begin position="116"/>
        <end position="146"/>
    </location>
</feature>
<evidence type="ECO:0000256" key="3">
    <source>
        <dbReference type="ARBA" id="ARBA00022692"/>
    </source>
</evidence>
<feature type="transmembrane region" description="Helical" evidence="7">
    <location>
        <begin position="240"/>
        <end position="260"/>
    </location>
</feature>
<evidence type="ECO:0000259" key="8">
    <source>
        <dbReference type="SMART" id="SM00014"/>
    </source>
</evidence>
<dbReference type="InterPro" id="IPR000326">
    <property type="entry name" value="PAP2/HPO"/>
</dbReference>
<feature type="region of interest" description="Disordered" evidence="6">
    <location>
        <begin position="116"/>
        <end position="149"/>
    </location>
</feature>
<gene>
    <name evidence="9" type="primary">106080697</name>
</gene>
<feature type="transmembrane region" description="Helical" evidence="7">
    <location>
        <begin position="189"/>
        <end position="212"/>
    </location>
</feature>
<dbReference type="CDD" id="cd03384">
    <property type="entry name" value="PAP2_wunen"/>
    <property type="match status" value="1"/>
</dbReference>
<dbReference type="GO" id="GO:0008195">
    <property type="term" value="F:phosphatidate phosphatase activity"/>
    <property type="evidence" value="ECO:0007669"/>
    <property type="project" value="TreeGrafter"/>
</dbReference>
<evidence type="ECO:0000256" key="5">
    <source>
        <dbReference type="ARBA" id="ARBA00023136"/>
    </source>
</evidence>
<organism evidence="9 10">
    <name type="scientific">Stomoxys calcitrans</name>
    <name type="common">Stable fly</name>
    <name type="synonym">Conops calcitrans</name>
    <dbReference type="NCBI Taxonomy" id="35570"/>
    <lineage>
        <taxon>Eukaryota</taxon>
        <taxon>Metazoa</taxon>
        <taxon>Ecdysozoa</taxon>
        <taxon>Arthropoda</taxon>
        <taxon>Hexapoda</taxon>
        <taxon>Insecta</taxon>
        <taxon>Pterygota</taxon>
        <taxon>Neoptera</taxon>
        <taxon>Endopterygota</taxon>
        <taxon>Diptera</taxon>
        <taxon>Brachycera</taxon>
        <taxon>Muscomorpha</taxon>
        <taxon>Muscoidea</taxon>
        <taxon>Muscidae</taxon>
        <taxon>Stomoxys</taxon>
    </lineage>
</organism>
<dbReference type="SMART" id="SM00014">
    <property type="entry name" value="acidPPc"/>
    <property type="match status" value="1"/>
</dbReference>
<dbReference type="AlphaFoldDB" id="A0A1I8PS02"/>
<dbReference type="GO" id="GO:0005886">
    <property type="term" value="C:plasma membrane"/>
    <property type="evidence" value="ECO:0007669"/>
    <property type="project" value="TreeGrafter"/>
</dbReference>
<dbReference type="GO" id="GO:0046839">
    <property type="term" value="P:phospholipid dephosphorylation"/>
    <property type="evidence" value="ECO:0007669"/>
    <property type="project" value="TreeGrafter"/>
</dbReference>
<dbReference type="Pfam" id="PF01569">
    <property type="entry name" value="PAP2"/>
    <property type="match status" value="1"/>
</dbReference>
<dbReference type="OrthoDB" id="8907274at2759"/>
<dbReference type="STRING" id="35570.A0A1I8PS02"/>
<dbReference type="InterPro" id="IPR036938">
    <property type="entry name" value="PAP2/HPO_sf"/>
</dbReference>
<feature type="domain" description="Phosphatidic acid phosphatase type 2/haloperoxidase" evidence="8">
    <location>
        <begin position="296"/>
        <end position="446"/>
    </location>
</feature>
<comment type="subcellular location">
    <subcellularLocation>
        <location evidence="1">Membrane</location>
        <topology evidence="1">Multi-pass membrane protein</topology>
    </subcellularLocation>
</comment>
<reference evidence="9" key="1">
    <citation type="submission" date="2020-05" db="UniProtKB">
        <authorList>
            <consortium name="EnsemblMetazoa"/>
        </authorList>
    </citation>
    <scope>IDENTIFICATION</scope>
    <source>
        <strain evidence="9">USDA</strain>
    </source>
</reference>
<accession>A0A1I8PS02</accession>
<evidence type="ECO:0000256" key="4">
    <source>
        <dbReference type="ARBA" id="ARBA00022989"/>
    </source>
</evidence>
<evidence type="ECO:0000256" key="6">
    <source>
        <dbReference type="SAM" id="MobiDB-lite"/>
    </source>
</evidence>
<evidence type="ECO:0000313" key="10">
    <source>
        <dbReference type="Proteomes" id="UP000095300"/>
    </source>
</evidence>
<dbReference type="Gene3D" id="1.20.144.10">
    <property type="entry name" value="Phosphatidic acid phosphatase type 2/haloperoxidase"/>
    <property type="match status" value="1"/>
</dbReference>